<evidence type="ECO:0000313" key="2">
    <source>
        <dbReference type="EMBL" id="SDY41524.1"/>
    </source>
</evidence>
<name>A0A1H3JQG5_9PSEU</name>
<dbReference type="SUPFAM" id="SSF52540">
    <property type="entry name" value="P-loop containing nucleoside triphosphate hydrolases"/>
    <property type="match status" value="1"/>
</dbReference>
<proteinExistence type="predicted"/>
<evidence type="ECO:0000259" key="1">
    <source>
        <dbReference type="SMART" id="SM00382"/>
    </source>
</evidence>
<dbReference type="STRING" id="589385.SAMN05421504_105485"/>
<keyword evidence="3" id="KW-1185">Reference proteome</keyword>
<dbReference type="CDD" id="cd00009">
    <property type="entry name" value="AAA"/>
    <property type="match status" value="1"/>
</dbReference>
<gene>
    <name evidence="2" type="ORF">SAMN05421504_105485</name>
</gene>
<dbReference type="OrthoDB" id="9783370at2"/>
<dbReference type="InterPro" id="IPR027417">
    <property type="entry name" value="P-loop_NTPase"/>
</dbReference>
<dbReference type="InterPro" id="IPR003593">
    <property type="entry name" value="AAA+_ATPase"/>
</dbReference>
<dbReference type="AlphaFoldDB" id="A0A1H3JQG5"/>
<accession>A0A1H3JQG5</accession>
<dbReference type="Proteomes" id="UP000199515">
    <property type="component" value="Unassembled WGS sequence"/>
</dbReference>
<dbReference type="GO" id="GO:0005524">
    <property type="term" value="F:ATP binding"/>
    <property type="evidence" value="ECO:0007669"/>
    <property type="project" value="InterPro"/>
</dbReference>
<protein>
    <submittedName>
        <fullName evidence="2">AAA domain (Dynein-related subfamily)</fullName>
    </submittedName>
</protein>
<dbReference type="SMART" id="SM00382">
    <property type="entry name" value="AAA"/>
    <property type="match status" value="1"/>
</dbReference>
<dbReference type="EMBL" id="FNON01000005">
    <property type="protein sequence ID" value="SDY41524.1"/>
    <property type="molecule type" value="Genomic_DNA"/>
</dbReference>
<evidence type="ECO:0000313" key="3">
    <source>
        <dbReference type="Proteomes" id="UP000199515"/>
    </source>
</evidence>
<organism evidence="2 3">
    <name type="scientific">Amycolatopsis xylanica</name>
    <dbReference type="NCBI Taxonomy" id="589385"/>
    <lineage>
        <taxon>Bacteria</taxon>
        <taxon>Bacillati</taxon>
        <taxon>Actinomycetota</taxon>
        <taxon>Actinomycetes</taxon>
        <taxon>Pseudonocardiales</taxon>
        <taxon>Pseudonocardiaceae</taxon>
        <taxon>Amycolatopsis</taxon>
    </lineage>
</organism>
<reference evidence="2 3" key="1">
    <citation type="submission" date="2016-10" db="EMBL/GenBank/DDBJ databases">
        <authorList>
            <person name="de Groot N.N."/>
        </authorList>
    </citation>
    <scope>NUCLEOTIDE SEQUENCE [LARGE SCALE GENOMIC DNA]</scope>
    <source>
        <strain evidence="2 3">CPCC 202699</strain>
    </source>
</reference>
<dbReference type="GO" id="GO:0016887">
    <property type="term" value="F:ATP hydrolysis activity"/>
    <property type="evidence" value="ECO:0007669"/>
    <property type="project" value="InterPro"/>
</dbReference>
<dbReference type="InterPro" id="IPR011704">
    <property type="entry name" value="ATPase_dyneun-rel_AAA"/>
</dbReference>
<dbReference type="Gene3D" id="3.40.50.300">
    <property type="entry name" value="P-loop containing nucleotide triphosphate hydrolases"/>
    <property type="match status" value="1"/>
</dbReference>
<sequence>MSGDQKPAWWIYEGTGLPRAERDLSAVLPAPPGWRSFDGGPALPAPAEHDGEFHRRLGVASRVSGIKATQDELNMVNAAIYLRRPLLVTGRPGTGKSSLAYKIARELRLGPVLRWPITSRSAARDGLWEYDAIGRVQAAAGGSGEAGIGDFVQLGPLGTALLPYEQPRVLLIDELDKSDIDLPNDLLNIFEDGEYDVPPLVRVAATEPEVSVFTADRGERATVREGRVRCRAFPIIVVTSNGEREFPPAFLRRCLRLDMHAPGIEQLVTMVSAHFPGTEVQHGTELVRAFVDRSAREGGLAADQLLNAVFLATSGAFQQDEKWDLLRDALWQRLGAAETD</sequence>
<dbReference type="Pfam" id="PF07728">
    <property type="entry name" value="AAA_5"/>
    <property type="match status" value="1"/>
</dbReference>
<feature type="domain" description="AAA+ ATPase" evidence="1">
    <location>
        <begin position="82"/>
        <end position="265"/>
    </location>
</feature>
<dbReference type="RefSeq" id="WP_091292752.1">
    <property type="nucleotide sequence ID" value="NZ_FNON01000005.1"/>
</dbReference>